<keyword evidence="3" id="KW-1185">Reference proteome</keyword>
<dbReference type="CDD" id="cd00413">
    <property type="entry name" value="Glyco_hydrolase_16"/>
    <property type="match status" value="1"/>
</dbReference>
<name>A0A372NSR2_9SPHI</name>
<dbReference type="Proteomes" id="UP000264217">
    <property type="component" value="Unassembled WGS sequence"/>
</dbReference>
<accession>A0A372NSR2</accession>
<evidence type="ECO:0000313" key="2">
    <source>
        <dbReference type="EMBL" id="RFZ92320.1"/>
    </source>
</evidence>
<evidence type="ECO:0000313" key="3">
    <source>
        <dbReference type="Proteomes" id="UP000264217"/>
    </source>
</evidence>
<evidence type="ECO:0000256" key="1">
    <source>
        <dbReference type="SAM" id="SignalP"/>
    </source>
</evidence>
<dbReference type="GO" id="GO:0005975">
    <property type="term" value="P:carbohydrate metabolic process"/>
    <property type="evidence" value="ECO:0007669"/>
    <property type="project" value="UniProtKB-ARBA"/>
</dbReference>
<comment type="caution">
    <text evidence="2">The sequence shown here is derived from an EMBL/GenBank/DDBJ whole genome shotgun (WGS) entry which is preliminary data.</text>
</comment>
<proteinExistence type="predicted"/>
<dbReference type="Gene3D" id="2.60.120.200">
    <property type="match status" value="1"/>
</dbReference>
<dbReference type="SUPFAM" id="SSF49899">
    <property type="entry name" value="Concanavalin A-like lectins/glucanases"/>
    <property type="match status" value="1"/>
</dbReference>
<feature type="chain" id="PRO_5016919029" description="GH16 domain-containing protein" evidence="1">
    <location>
        <begin position="28"/>
        <end position="253"/>
    </location>
</feature>
<dbReference type="EMBL" id="QWDC01000002">
    <property type="protein sequence ID" value="RFZ92320.1"/>
    <property type="molecule type" value="Genomic_DNA"/>
</dbReference>
<feature type="signal peptide" evidence="1">
    <location>
        <begin position="1"/>
        <end position="27"/>
    </location>
</feature>
<sequence>MELKMKHIKILQLLSLMFLLPALQREAKCQDKTIQWSGYTWTVKDHNEPIGPGPNYWSPKNVWVDKSGWLHLRVSKNAATGKWECAEVASNEKFGLGTYQWQIDADVDKFDDNLVLGLFDYSGVDARDEIDIELARWGNSGYPNLNYTVYPKQDDPPRHTAYATEFTSPNGTYTTHKFIRTANSVTFKTLYGHLNDEPRDNLFMEKVFKSPSVSVSTIDMPVLMNLWLFKGEGLKEGNSFEVVIHSFKFQPGK</sequence>
<organism evidence="2 3">
    <name type="scientific">Mucilaginibacter conchicola</name>
    <dbReference type="NCBI Taxonomy" id="2303333"/>
    <lineage>
        <taxon>Bacteria</taxon>
        <taxon>Pseudomonadati</taxon>
        <taxon>Bacteroidota</taxon>
        <taxon>Sphingobacteriia</taxon>
        <taxon>Sphingobacteriales</taxon>
        <taxon>Sphingobacteriaceae</taxon>
        <taxon>Mucilaginibacter</taxon>
    </lineage>
</organism>
<dbReference type="AlphaFoldDB" id="A0A372NSR2"/>
<protein>
    <recommendedName>
        <fullName evidence="4">GH16 domain-containing protein</fullName>
    </recommendedName>
</protein>
<dbReference type="GO" id="GO:0004553">
    <property type="term" value="F:hydrolase activity, hydrolyzing O-glycosyl compounds"/>
    <property type="evidence" value="ECO:0007669"/>
    <property type="project" value="UniProtKB-ARBA"/>
</dbReference>
<gene>
    <name evidence="2" type="ORF">D0C36_12870</name>
</gene>
<evidence type="ECO:0008006" key="4">
    <source>
        <dbReference type="Google" id="ProtNLM"/>
    </source>
</evidence>
<dbReference type="InterPro" id="IPR013320">
    <property type="entry name" value="ConA-like_dom_sf"/>
</dbReference>
<reference evidence="2 3" key="1">
    <citation type="submission" date="2018-08" db="EMBL/GenBank/DDBJ databases">
        <title>Mucilaginibacter sp. MYSH2.</title>
        <authorList>
            <person name="Seo T."/>
        </authorList>
    </citation>
    <scope>NUCLEOTIDE SEQUENCE [LARGE SCALE GENOMIC DNA]</scope>
    <source>
        <strain evidence="2 3">MYSH2</strain>
    </source>
</reference>
<keyword evidence="1" id="KW-0732">Signal</keyword>